<dbReference type="PANTHER" id="PTHR44688:SF16">
    <property type="entry name" value="DNA-BINDING TRANSCRIPTIONAL ACTIVATOR DEVR_DOSR"/>
    <property type="match status" value="1"/>
</dbReference>
<keyword evidence="2" id="KW-0238">DNA-binding</keyword>
<keyword evidence="3" id="KW-0804">Transcription</keyword>
<dbReference type="Gene3D" id="1.10.10.10">
    <property type="entry name" value="Winged helix-like DNA-binding domain superfamily/Winged helix DNA-binding domain"/>
    <property type="match status" value="1"/>
</dbReference>
<evidence type="ECO:0000256" key="3">
    <source>
        <dbReference type="ARBA" id="ARBA00023163"/>
    </source>
</evidence>
<dbReference type="AlphaFoldDB" id="A0A2T7UBK3"/>
<protein>
    <submittedName>
        <fullName evidence="6">Helix-turn-helix transcriptional regulator</fullName>
    </submittedName>
</protein>
<accession>A0A2T7UBK3</accession>
<keyword evidence="7" id="KW-1185">Reference proteome</keyword>
<dbReference type="InterPro" id="IPR036388">
    <property type="entry name" value="WH-like_DNA-bd_sf"/>
</dbReference>
<feature type="compositionally biased region" description="Polar residues" evidence="4">
    <location>
        <begin position="9"/>
        <end position="19"/>
    </location>
</feature>
<dbReference type="PRINTS" id="PR00038">
    <property type="entry name" value="HTHLUXR"/>
</dbReference>
<dbReference type="InterPro" id="IPR016032">
    <property type="entry name" value="Sig_transdc_resp-reg_C-effctor"/>
</dbReference>
<reference evidence="6" key="1">
    <citation type="submission" date="2017-04" db="EMBL/GenBank/DDBJ databases">
        <title>Unexpected and diverse lifestyles within the genus Limnohabitans.</title>
        <authorList>
            <person name="Kasalicky V."/>
            <person name="Mehrshad M."/>
            <person name="Andrei S.-A."/>
            <person name="Salcher M."/>
            <person name="Kratochvilova H."/>
            <person name="Simek K."/>
            <person name="Ghai R."/>
        </authorList>
    </citation>
    <scope>NUCLEOTIDE SEQUENCE [LARGE SCALE GENOMIC DNA]</scope>
    <source>
        <strain evidence="6">II-D5</strain>
    </source>
</reference>
<feature type="region of interest" description="Disordered" evidence="4">
    <location>
        <begin position="1"/>
        <end position="24"/>
    </location>
</feature>
<dbReference type="InterPro" id="IPR000792">
    <property type="entry name" value="Tscrpt_reg_LuxR_C"/>
</dbReference>
<dbReference type="GO" id="GO:0006355">
    <property type="term" value="P:regulation of DNA-templated transcription"/>
    <property type="evidence" value="ECO:0007669"/>
    <property type="project" value="InterPro"/>
</dbReference>
<dbReference type="SUPFAM" id="SSF46894">
    <property type="entry name" value="C-terminal effector domain of the bipartite response regulators"/>
    <property type="match status" value="1"/>
</dbReference>
<evidence type="ECO:0000256" key="1">
    <source>
        <dbReference type="ARBA" id="ARBA00023015"/>
    </source>
</evidence>
<keyword evidence="1" id="KW-0805">Transcription regulation</keyword>
<evidence type="ECO:0000259" key="5">
    <source>
        <dbReference type="PROSITE" id="PS50043"/>
    </source>
</evidence>
<dbReference type="STRING" id="1293045.H663_06455"/>
<dbReference type="CDD" id="cd06170">
    <property type="entry name" value="LuxR_C_like"/>
    <property type="match status" value="1"/>
</dbReference>
<sequence>MSRMLPTYASPNDQAQDHPQGSGPLQELGQLLHGLYRSAQHSRVEAFEQTVLNQLSSCIPFDAAWIGRSTLTPAGPVMHHSTLHALDNTYLNAWDRIRDHDPLVSSVTAVLGSVAALSIADPGLSDQFRAFLACYGIAQVLCCATCDPVLQTYLHVSLYRHALKPAFSETQRTLLQAALPNLAAALSLNHMAEIERVGAGDNQRQVGVALVGSDGVIVSADPFFAELMLLEWPEWPGGVVPVKLGRANGQSPKPRHQGQRVSITSESHGSFWVLRVRPATASSTLTPRERTVAMAFARGSSYKEVARDLGLAPATVRHHLRQVYAKLHIQDKGAIAWMLSQDHNGLSSLGSAEH</sequence>
<comment type="caution">
    <text evidence="6">The sequence shown here is derived from an EMBL/GenBank/DDBJ whole genome shotgun (WGS) entry which is preliminary data.</text>
</comment>
<evidence type="ECO:0000256" key="2">
    <source>
        <dbReference type="ARBA" id="ARBA00023125"/>
    </source>
</evidence>
<name>A0A2T7UBK3_9BURK</name>
<dbReference type="RefSeq" id="WP_053171033.1">
    <property type="nucleotide sequence ID" value="NZ_LFYT02000019.1"/>
</dbReference>
<gene>
    <name evidence="6" type="ORF">H663_013765</name>
</gene>
<dbReference type="Pfam" id="PF00196">
    <property type="entry name" value="GerE"/>
    <property type="match status" value="1"/>
</dbReference>
<dbReference type="PANTHER" id="PTHR44688">
    <property type="entry name" value="DNA-BINDING TRANSCRIPTIONAL ACTIVATOR DEVR_DOSR"/>
    <property type="match status" value="1"/>
</dbReference>
<evidence type="ECO:0000313" key="7">
    <source>
        <dbReference type="Proteomes" id="UP000037507"/>
    </source>
</evidence>
<dbReference type="PROSITE" id="PS50043">
    <property type="entry name" value="HTH_LUXR_2"/>
    <property type="match status" value="1"/>
</dbReference>
<dbReference type="EMBL" id="LFYT02000019">
    <property type="protein sequence ID" value="PVE42086.1"/>
    <property type="molecule type" value="Genomic_DNA"/>
</dbReference>
<dbReference type="SMART" id="SM00421">
    <property type="entry name" value="HTH_LUXR"/>
    <property type="match status" value="1"/>
</dbReference>
<dbReference type="OrthoDB" id="6120865at2"/>
<dbReference type="Proteomes" id="UP000037507">
    <property type="component" value="Unassembled WGS sequence"/>
</dbReference>
<organism evidence="6 7">
    <name type="scientific">Limnohabitans planktonicus II-D5</name>
    <dbReference type="NCBI Taxonomy" id="1293045"/>
    <lineage>
        <taxon>Bacteria</taxon>
        <taxon>Pseudomonadati</taxon>
        <taxon>Pseudomonadota</taxon>
        <taxon>Betaproteobacteria</taxon>
        <taxon>Burkholderiales</taxon>
        <taxon>Comamonadaceae</taxon>
        <taxon>Limnohabitans</taxon>
    </lineage>
</organism>
<proteinExistence type="predicted"/>
<evidence type="ECO:0000313" key="6">
    <source>
        <dbReference type="EMBL" id="PVE42086.1"/>
    </source>
</evidence>
<dbReference type="GO" id="GO:0003677">
    <property type="term" value="F:DNA binding"/>
    <property type="evidence" value="ECO:0007669"/>
    <property type="project" value="UniProtKB-KW"/>
</dbReference>
<evidence type="ECO:0000256" key="4">
    <source>
        <dbReference type="SAM" id="MobiDB-lite"/>
    </source>
</evidence>
<feature type="domain" description="HTH luxR-type" evidence="5">
    <location>
        <begin position="278"/>
        <end position="342"/>
    </location>
</feature>